<comment type="caution">
    <text evidence="2">The sequence shown here is derived from an EMBL/GenBank/DDBJ whole genome shotgun (WGS) entry which is preliminary data.</text>
</comment>
<evidence type="ECO:0000313" key="3">
    <source>
        <dbReference type="Proteomes" id="UP000828251"/>
    </source>
</evidence>
<evidence type="ECO:0000313" key="2">
    <source>
        <dbReference type="EMBL" id="KAH1083357.1"/>
    </source>
</evidence>
<proteinExistence type="predicted"/>
<keyword evidence="3" id="KW-1185">Reference proteome</keyword>
<evidence type="ECO:0000256" key="1">
    <source>
        <dbReference type="SAM" id="Phobius"/>
    </source>
</evidence>
<dbReference type="AlphaFoldDB" id="A0A9D3VJ66"/>
<reference evidence="2 3" key="1">
    <citation type="journal article" date="2021" name="Plant Biotechnol. J.">
        <title>Multi-omics assisted identification of the key and species-specific regulatory components of drought-tolerant mechanisms in Gossypium stocksii.</title>
        <authorList>
            <person name="Yu D."/>
            <person name="Ke L."/>
            <person name="Zhang D."/>
            <person name="Wu Y."/>
            <person name="Sun Y."/>
            <person name="Mei J."/>
            <person name="Sun J."/>
            <person name="Sun Y."/>
        </authorList>
    </citation>
    <scope>NUCLEOTIDE SEQUENCE [LARGE SCALE GENOMIC DNA]</scope>
    <source>
        <strain evidence="3">cv. E1</strain>
        <tissue evidence="2">Leaf</tissue>
    </source>
</reference>
<organism evidence="2 3">
    <name type="scientific">Gossypium stocksii</name>
    <dbReference type="NCBI Taxonomy" id="47602"/>
    <lineage>
        <taxon>Eukaryota</taxon>
        <taxon>Viridiplantae</taxon>
        <taxon>Streptophyta</taxon>
        <taxon>Embryophyta</taxon>
        <taxon>Tracheophyta</taxon>
        <taxon>Spermatophyta</taxon>
        <taxon>Magnoliopsida</taxon>
        <taxon>eudicotyledons</taxon>
        <taxon>Gunneridae</taxon>
        <taxon>Pentapetalae</taxon>
        <taxon>rosids</taxon>
        <taxon>malvids</taxon>
        <taxon>Malvales</taxon>
        <taxon>Malvaceae</taxon>
        <taxon>Malvoideae</taxon>
        <taxon>Gossypium</taxon>
    </lineage>
</organism>
<keyword evidence="1" id="KW-1133">Transmembrane helix</keyword>
<keyword evidence="1" id="KW-0472">Membrane</keyword>
<sequence length="147" mass="17501">MTTYMMSVQSPFEHNTFFLGPLHLQSFLCMFLWGHAEAWGVGFMFWFDEDHEVTFFENFERAHRLEAVKIWTGWNLPSVNLSSNKYFIEMSTSKFYLLLCHIIKAFALIFMLKRWKSEIGENYRMLDYAAPNCNSFWISSFSTSLRL</sequence>
<protein>
    <recommendedName>
        <fullName evidence="4">Transmembrane protein</fullName>
    </recommendedName>
</protein>
<name>A0A9D3VJ66_9ROSI</name>
<keyword evidence="1" id="KW-0812">Transmembrane</keyword>
<gene>
    <name evidence="2" type="ORF">J1N35_023118</name>
</gene>
<dbReference type="Proteomes" id="UP000828251">
    <property type="component" value="Unassembled WGS sequence"/>
</dbReference>
<dbReference type="EMBL" id="JAIQCV010000007">
    <property type="protein sequence ID" value="KAH1083357.1"/>
    <property type="molecule type" value="Genomic_DNA"/>
</dbReference>
<accession>A0A9D3VJ66</accession>
<evidence type="ECO:0008006" key="4">
    <source>
        <dbReference type="Google" id="ProtNLM"/>
    </source>
</evidence>
<feature type="transmembrane region" description="Helical" evidence="1">
    <location>
        <begin position="95"/>
        <end position="112"/>
    </location>
</feature>